<dbReference type="InterPro" id="IPR001977">
    <property type="entry name" value="Depp_CoAkinase"/>
</dbReference>
<keyword evidence="5" id="KW-1133">Transmembrane helix</keyword>
<dbReference type="GO" id="GO:0015937">
    <property type="term" value="P:coenzyme A biosynthetic process"/>
    <property type="evidence" value="ECO:0007669"/>
    <property type="project" value="InterPro"/>
</dbReference>
<keyword evidence="7" id="KW-1185">Reference proteome</keyword>
<dbReference type="PANTHER" id="PTHR10695:SF46">
    <property type="entry name" value="BIFUNCTIONAL COENZYME A SYNTHASE-RELATED"/>
    <property type="match status" value="1"/>
</dbReference>
<evidence type="ECO:0000313" key="6">
    <source>
        <dbReference type="EMBL" id="KAJ1524877.1"/>
    </source>
</evidence>
<comment type="similarity">
    <text evidence="1">Belongs to the CoaE family.</text>
</comment>
<organism evidence="6 7">
    <name type="scientific">Megalurothrips usitatus</name>
    <name type="common">bean blossom thrips</name>
    <dbReference type="NCBI Taxonomy" id="439358"/>
    <lineage>
        <taxon>Eukaryota</taxon>
        <taxon>Metazoa</taxon>
        <taxon>Ecdysozoa</taxon>
        <taxon>Arthropoda</taxon>
        <taxon>Hexapoda</taxon>
        <taxon>Insecta</taxon>
        <taxon>Pterygota</taxon>
        <taxon>Neoptera</taxon>
        <taxon>Paraneoptera</taxon>
        <taxon>Thysanoptera</taxon>
        <taxon>Terebrantia</taxon>
        <taxon>Thripoidea</taxon>
        <taxon>Thripidae</taxon>
        <taxon>Megalurothrips</taxon>
    </lineage>
</organism>
<dbReference type="HAMAP" id="MF_00376">
    <property type="entry name" value="Dephospho_CoA_kinase"/>
    <property type="match status" value="1"/>
</dbReference>
<dbReference type="InterPro" id="IPR027417">
    <property type="entry name" value="P-loop_NTPase"/>
</dbReference>
<evidence type="ECO:0000256" key="1">
    <source>
        <dbReference type="ARBA" id="ARBA00009018"/>
    </source>
</evidence>
<dbReference type="Pfam" id="PF01121">
    <property type="entry name" value="CoaE"/>
    <property type="match status" value="1"/>
</dbReference>
<dbReference type="GO" id="GO:0005737">
    <property type="term" value="C:cytoplasm"/>
    <property type="evidence" value="ECO:0007669"/>
    <property type="project" value="UniProtKB-ARBA"/>
</dbReference>
<keyword evidence="5" id="KW-0472">Membrane</keyword>
<dbReference type="EMBL" id="JAPTSV010000008">
    <property type="protein sequence ID" value="KAJ1524877.1"/>
    <property type="molecule type" value="Genomic_DNA"/>
</dbReference>
<name>A0AAV7XFL7_9NEOP</name>
<sequence length="228" mass="26222">MFIVGLTGGIASGKSTVSAVFREHRIPVVDADVIAREVVEPGSSAWKKIKEEFGDDVLLPSGHLNREKLGEIIFANSDKRKKLNEWTHPEIHRTIMFEVLKHFLSGNRYVVLDLPLLFETGVMLSYIHKTICVTCTPEQQLERLMNRNMMSKSLAEQRIAAQMPLEKKCEIAHYVIDNTGDIDSTRKQAKRIVGILNESWEHWRIRMYIAVFAVIVFSPILYWYFVSM</sequence>
<dbReference type="SUPFAM" id="SSF52540">
    <property type="entry name" value="P-loop containing nucleoside triphosphate hydrolases"/>
    <property type="match status" value="1"/>
</dbReference>
<gene>
    <name evidence="6" type="ORF">ONE63_009742</name>
</gene>
<evidence type="ECO:0000256" key="3">
    <source>
        <dbReference type="ARBA" id="ARBA00022840"/>
    </source>
</evidence>
<reference evidence="6" key="1">
    <citation type="submission" date="2022-12" db="EMBL/GenBank/DDBJ databases">
        <title>Chromosome-level genome assembly of the bean flower thrips Megalurothrips usitatus.</title>
        <authorList>
            <person name="Ma L."/>
            <person name="Liu Q."/>
            <person name="Li H."/>
            <person name="Cai W."/>
        </authorList>
    </citation>
    <scope>NUCLEOTIDE SEQUENCE</scope>
    <source>
        <strain evidence="6">Cailab_2022a</strain>
    </source>
</reference>
<keyword evidence="5" id="KW-0812">Transmembrane</keyword>
<dbReference type="AlphaFoldDB" id="A0AAV7XFL7"/>
<dbReference type="GO" id="GO:0005524">
    <property type="term" value="F:ATP binding"/>
    <property type="evidence" value="ECO:0007669"/>
    <property type="project" value="UniProtKB-KW"/>
</dbReference>
<dbReference type="Gene3D" id="3.40.50.300">
    <property type="entry name" value="P-loop containing nucleotide triphosphate hydrolases"/>
    <property type="match status" value="1"/>
</dbReference>
<dbReference type="PANTHER" id="PTHR10695">
    <property type="entry name" value="DEPHOSPHO-COA KINASE-RELATED"/>
    <property type="match status" value="1"/>
</dbReference>
<evidence type="ECO:0000313" key="7">
    <source>
        <dbReference type="Proteomes" id="UP001075354"/>
    </source>
</evidence>
<dbReference type="Proteomes" id="UP001075354">
    <property type="component" value="Chromosome 8"/>
</dbReference>
<protein>
    <recommendedName>
        <fullName evidence="4">Dephospho-CoA kinase domain-containing protein</fullName>
    </recommendedName>
</protein>
<dbReference type="CDD" id="cd02022">
    <property type="entry name" value="DPCK"/>
    <property type="match status" value="1"/>
</dbReference>
<accession>A0AAV7XFL7</accession>
<keyword evidence="3" id="KW-0067">ATP-binding</keyword>
<feature type="transmembrane region" description="Helical" evidence="5">
    <location>
        <begin position="205"/>
        <end position="225"/>
    </location>
</feature>
<dbReference type="GO" id="GO:0004140">
    <property type="term" value="F:dephospho-CoA kinase activity"/>
    <property type="evidence" value="ECO:0007669"/>
    <property type="project" value="InterPro"/>
</dbReference>
<comment type="caution">
    <text evidence="6">The sequence shown here is derived from an EMBL/GenBank/DDBJ whole genome shotgun (WGS) entry which is preliminary data.</text>
</comment>
<dbReference type="PROSITE" id="PS51219">
    <property type="entry name" value="DPCK"/>
    <property type="match status" value="1"/>
</dbReference>
<evidence type="ECO:0000256" key="2">
    <source>
        <dbReference type="ARBA" id="ARBA00022741"/>
    </source>
</evidence>
<dbReference type="FunFam" id="3.40.50.300:FF:000485">
    <property type="entry name" value="Dephospho-CoA kinase CAB5"/>
    <property type="match status" value="1"/>
</dbReference>
<evidence type="ECO:0000256" key="5">
    <source>
        <dbReference type="SAM" id="Phobius"/>
    </source>
</evidence>
<evidence type="ECO:0000256" key="4">
    <source>
        <dbReference type="ARBA" id="ARBA00044157"/>
    </source>
</evidence>
<dbReference type="NCBIfam" id="TIGR00152">
    <property type="entry name" value="dephospho-CoA kinase"/>
    <property type="match status" value="1"/>
</dbReference>
<proteinExistence type="inferred from homology"/>
<keyword evidence="2" id="KW-0547">Nucleotide-binding</keyword>